<evidence type="ECO:0000259" key="6">
    <source>
        <dbReference type="PROSITE" id="PS50112"/>
    </source>
</evidence>
<evidence type="ECO:0000256" key="1">
    <source>
        <dbReference type="ARBA" id="ARBA00023224"/>
    </source>
</evidence>
<keyword evidence="1 3" id="KW-0807">Transducer</keyword>
<comment type="similarity">
    <text evidence="2">Belongs to the methyl-accepting chemotaxis (MCP) protein family.</text>
</comment>
<feature type="compositionally biased region" description="Basic and acidic residues" evidence="4">
    <location>
        <begin position="28"/>
        <end position="37"/>
    </location>
</feature>
<dbReference type="EMBL" id="ALJD01000003">
    <property type="protein sequence ID" value="EJN60283.1"/>
    <property type="molecule type" value="Genomic_DNA"/>
</dbReference>
<dbReference type="InterPro" id="IPR003660">
    <property type="entry name" value="HAMP_dom"/>
</dbReference>
<evidence type="ECO:0000259" key="7">
    <source>
        <dbReference type="PROSITE" id="PS50885"/>
    </source>
</evidence>
<feature type="region of interest" description="Disordered" evidence="4">
    <location>
        <begin position="305"/>
        <end position="338"/>
    </location>
</feature>
<organism evidence="8 9">
    <name type="scientific">Halogranum salarium B-1</name>
    <dbReference type="NCBI Taxonomy" id="1210908"/>
    <lineage>
        <taxon>Archaea</taxon>
        <taxon>Methanobacteriati</taxon>
        <taxon>Methanobacteriota</taxon>
        <taxon>Stenosarchaea group</taxon>
        <taxon>Halobacteria</taxon>
        <taxon>Halobacteriales</taxon>
        <taxon>Haloferacaceae</taxon>
    </lineage>
</organism>
<dbReference type="Gene3D" id="1.10.287.950">
    <property type="entry name" value="Methyl-accepting chemotaxis protein"/>
    <property type="match status" value="1"/>
</dbReference>
<dbReference type="AlphaFoldDB" id="J3A4B3"/>
<dbReference type="Pfam" id="PF00989">
    <property type="entry name" value="PAS"/>
    <property type="match status" value="1"/>
</dbReference>
<sequence>MTLITSLSQLVASASSEMDGETQGSDAAVREPERREAQSTGQTVETPTRAHRESDDADSTFLEYDTLADAIPLAVFVLDTDRTVRCWNRAAEELTGTPRTDVVGTDEVSVAFYQDGRRARTLADKVVEAPESADSVFGVTRSTDVDYTRYEDTSTMLDATHEEIAIWFTATPIYRDGQFVGVVEMVQNRSDVVQKREAVENLVAEVNTTLAEIGSGNLDARASYHDDANVLEPELLDVVNQTNEMAANLQSVVDGVRRHTRVLVEEIQTTAETASNIEDVAVEQHDDLGQVVDEMGTLSANMEEVAASAQEVSSAANQARQAATQGQTSGERASDATGAMIETGDQLVTRIRTLESHVDQIVDVVDVIADVADQTNLLALNANIEAARVGESGAGFEVVADEVKTLAEETRAHTESIATQVDEMQSQTETTVAAVERSNDQITEASGEIADALDALAEIADAVDEAARGVEEVAAANDEQAATVEAVTSLVESVEENAASVQVMVDDVAESTTEQEQTVSELSRHVDTLAERS</sequence>
<feature type="compositionally biased region" description="Low complexity" evidence="4">
    <location>
        <begin position="305"/>
        <end position="319"/>
    </location>
</feature>
<name>J3A4B3_9EURY</name>
<evidence type="ECO:0000313" key="8">
    <source>
        <dbReference type="EMBL" id="EJN60283.1"/>
    </source>
</evidence>
<feature type="compositionally biased region" description="Polar residues" evidence="4">
    <location>
        <begin position="320"/>
        <end position="331"/>
    </location>
</feature>
<dbReference type="PANTHER" id="PTHR32089:SF112">
    <property type="entry name" value="LYSOZYME-LIKE PROTEIN-RELATED"/>
    <property type="match status" value="1"/>
</dbReference>
<feature type="domain" description="PAS" evidence="6">
    <location>
        <begin position="60"/>
        <end position="108"/>
    </location>
</feature>
<dbReference type="Gene3D" id="3.30.450.20">
    <property type="entry name" value="PAS domain"/>
    <property type="match status" value="1"/>
</dbReference>
<dbReference type="RefSeq" id="WP_009366000.1">
    <property type="nucleotide sequence ID" value="NZ_ALJD01000003.1"/>
</dbReference>
<feature type="domain" description="Methyl-accepting transducer" evidence="5">
    <location>
        <begin position="259"/>
        <end position="495"/>
    </location>
</feature>
<dbReference type="Proteomes" id="UP000007813">
    <property type="component" value="Unassembled WGS sequence"/>
</dbReference>
<dbReference type="GO" id="GO:0007165">
    <property type="term" value="P:signal transduction"/>
    <property type="evidence" value="ECO:0007669"/>
    <property type="project" value="UniProtKB-KW"/>
</dbReference>
<dbReference type="InterPro" id="IPR000014">
    <property type="entry name" value="PAS"/>
</dbReference>
<proteinExistence type="inferred from homology"/>
<gene>
    <name evidence="8" type="ORF">HSB1_08860</name>
</gene>
<dbReference type="PROSITE" id="PS50885">
    <property type="entry name" value="HAMP"/>
    <property type="match status" value="1"/>
</dbReference>
<evidence type="ECO:0000256" key="3">
    <source>
        <dbReference type="PROSITE-ProRule" id="PRU00284"/>
    </source>
</evidence>
<evidence type="ECO:0000313" key="9">
    <source>
        <dbReference type="Proteomes" id="UP000007813"/>
    </source>
</evidence>
<dbReference type="PANTHER" id="PTHR32089">
    <property type="entry name" value="METHYL-ACCEPTING CHEMOTAXIS PROTEIN MCPB"/>
    <property type="match status" value="1"/>
</dbReference>
<accession>J3A4B3</accession>
<evidence type="ECO:0000256" key="2">
    <source>
        <dbReference type="ARBA" id="ARBA00029447"/>
    </source>
</evidence>
<dbReference type="PROSITE" id="PS50111">
    <property type="entry name" value="CHEMOTAXIS_TRANSDUC_2"/>
    <property type="match status" value="1"/>
</dbReference>
<evidence type="ECO:0000256" key="4">
    <source>
        <dbReference type="SAM" id="MobiDB-lite"/>
    </source>
</evidence>
<evidence type="ECO:0000259" key="5">
    <source>
        <dbReference type="PROSITE" id="PS50111"/>
    </source>
</evidence>
<dbReference type="GO" id="GO:0006355">
    <property type="term" value="P:regulation of DNA-templated transcription"/>
    <property type="evidence" value="ECO:0007669"/>
    <property type="project" value="InterPro"/>
</dbReference>
<feature type="region of interest" description="Disordered" evidence="4">
    <location>
        <begin position="11"/>
        <end position="57"/>
    </location>
</feature>
<feature type="compositionally biased region" description="Low complexity" evidence="4">
    <location>
        <begin position="511"/>
        <end position="521"/>
    </location>
</feature>
<dbReference type="InterPro" id="IPR013767">
    <property type="entry name" value="PAS_fold"/>
</dbReference>
<reference evidence="8 9" key="1">
    <citation type="journal article" date="2012" name="J. Bacteriol.">
        <title>Draft Genome Sequence of the Extremely Halophilic Archaeon Halogranum salarium B-1T.</title>
        <authorList>
            <person name="Kim K.K."/>
            <person name="Lee K.C."/>
            <person name="Lee J.S."/>
        </authorList>
    </citation>
    <scope>NUCLEOTIDE SEQUENCE [LARGE SCALE GENOMIC DNA]</scope>
    <source>
        <strain evidence="8 9">B-1</strain>
    </source>
</reference>
<dbReference type="GO" id="GO:0016020">
    <property type="term" value="C:membrane"/>
    <property type="evidence" value="ECO:0007669"/>
    <property type="project" value="InterPro"/>
</dbReference>
<feature type="compositionally biased region" description="Basic and acidic residues" evidence="4">
    <location>
        <begin position="522"/>
        <end position="533"/>
    </location>
</feature>
<evidence type="ECO:0008006" key="10">
    <source>
        <dbReference type="Google" id="ProtNLM"/>
    </source>
</evidence>
<dbReference type="PROSITE" id="PS50112">
    <property type="entry name" value="PAS"/>
    <property type="match status" value="1"/>
</dbReference>
<dbReference type="OrthoDB" id="116658at2157"/>
<protein>
    <recommendedName>
        <fullName evidence="10">Methyl-accepting chemotaxis sensory transducer with Pas/Pac sensor</fullName>
    </recommendedName>
</protein>
<feature type="region of interest" description="Disordered" evidence="4">
    <location>
        <begin position="511"/>
        <end position="533"/>
    </location>
</feature>
<dbReference type="eggNOG" id="arCOG02318">
    <property type="taxonomic scope" value="Archaea"/>
</dbReference>
<dbReference type="SMART" id="SM00283">
    <property type="entry name" value="MA"/>
    <property type="match status" value="1"/>
</dbReference>
<dbReference type="SUPFAM" id="SSF58104">
    <property type="entry name" value="Methyl-accepting chemotaxis protein (MCP) signaling domain"/>
    <property type="match status" value="1"/>
</dbReference>
<dbReference type="InterPro" id="IPR004089">
    <property type="entry name" value="MCPsignal_dom"/>
</dbReference>
<comment type="caution">
    <text evidence="8">The sequence shown here is derived from an EMBL/GenBank/DDBJ whole genome shotgun (WGS) entry which is preliminary data.</text>
</comment>
<dbReference type="Pfam" id="PF00015">
    <property type="entry name" value="MCPsignal"/>
    <property type="match status" value="1"/>
</dbReference>
<dbReference type="InterPro" id="IPR035965">
    <property type="entry name" value="PAS-like_dom_sf"/>
</dbReference>
<feature type="domain" description="HAMP" evidence="7">
    <location>
        <begin position="203"/>
        <end position="254"/>
    </location>
</feature>
<dbReference type="SUPFAM" id="SSF55785">
    <property type="entry name" value="PYP-like sensor domain (PAS domain)"/>
    <property type="match status" value="1"/>
</dbReference>